<comment type="caution">
    <text evidence="1">The sequence shown here is derived from an EMBL/GenBank/DDBJ whole genome shotgun (WGS) entry which is preliminary data.</text>
</comment>
<sequence>MKDTGTDAGELGPLFDRHGLAERCVQLGGFRVQLAGELGVEGVLNAVATVEAAADRARWDANLGGPSGDRQRTAIEVVAAAVGPALGTLRRRPIRRFIPPELEGFLERQAAAHPHPQRRELHAELVGPCLRRLPPAERLSPGRRQGVGGPFGAGNEFEGFPRLESEHPGAVLGALLRGIGEGALKGATAFLLELEGVDLLGRHRHTARVKHWRNVAEILKKPPEIRSSDHFSHV</sequence>
<keyword evidence="2" id="KW-1185">Reference proteome</keyword>
<dbReference type="Proteomes" id="UP000432089">
    <property type="component" value="Unassembled WGS sequence"/>
</dbReference>
<organism evidence="1 2">
    <name type="scientific">Plantimonas leprariae</name>
    <dbReference type="NCBI Taxonomy" id="2615207"/>
    <lineage>
        <taxon>Bacteria</taxon>
        <taxon>Pseudomonadati</taxon>
        <taxon>Pseudomonadota</taxon>
        <taxon>Alphaproteobacteria</taxon>
        <taxon>Hyphomicrobiales</taxon>
        <taxon>Aurantimonadaceae</taxon>
        <taxon>Plantimonas</taxon>
    </lineage>
</organism>
<name>A0A7V7PNU6_9HYPH</name>
<evidence type="ECO:0000313" key="2">
    <source>
        <dbReference type="Proteomes" id="UP000432089"/>
    </source>
</evidence>
<accession>A0A7V7PNU6</accession>
<gene>
    <name evidence="1" type="ORF">F6X38_11885</name>
</gene>
<proteinExistence type="predicted"/>
<dbReference type="EMBL" id="VZDO01000009">
    <property type="protein sequence ID" value="KAB0679522.1"/>
    <property type="molecule type" value="Genomic_DNA"/>
</dbReference>
<protein>
    <submittedName>
        <fullName evidence="1">Uncharacterized protein</fullName>
    </submittedName>
</protein>
<evidence type="ECO:0000313" key="1">
    <source>
        <dbReference type="EMBL" id="KAB0679522.1"/>
    </source>
</evidence>
<dbReference type="AlphaFoldDB" id="A0A7V7PNU6"/>
<reference evidence="1 2" key="1">
    <citation type="submission" date="2019-09" db="EMBL/GenBank/DDBJ databases">
        <title>YIM 132180 draft genome.</title>
        <authorList>
            <person name="Zhang K."/>
        </authorList>
    </citation>
    <scope>NUCLEOTIDE SEQUENCE [LARGE SCALE GENOMIC DNA]</scope>
    <source>
        <strain evidence="1 2">YIM 132180</strain>
    </source>
</reference>